<keyword evidence="5 12" id="KW-0597">Phosphoprotein</keyword>
<dbReference type="CDD" id="cd01007">
    <property type="entry name" value="PBP2_BvgS_HisK_like"/>
    <property type="match status" value="2"/>
</dbReference>
<dbReference type="InterPro" id="IPR000014">
    <property type="entry name" value="PAS"/>
</dbReference>
<dbReference type="CDD" id="cd00130">
    <property type="entry name" value="PAS"/>
    <property type="match status" value="2"/>
</dbReference>
<dbReference type="SUPFAM" id="SSF55874">
    <property type="entry name" value="ATPase domain of HSP90 chaperone/DNA topoisomerase II/histidine kinase"/>
    <property type="match status" value="1"/>
</dbReference>
<dbReference type="SMART" id="SM00062">
    <property type="entry name" value="PBPb"/>
    <property type="match status" value="2"/>
</dbReference>
<evidence type="ECO:0000256" key="10">
    <source>
        <dbReference type="ARBA" id="ARBA00023012"/>
    </source>
</evidence>
<evidence type="ECO:0000256" key="4">
    <source>
        <dbReference type="ARBA" id="ARBA00022475"/>
    </source>
</evidence>
<dbReference type="Gene3D" id="3.40.190.10">
    <property type="entry name" value="Periplasmic binding protein-like II"/>
    <property type="match status" value="4"/>
</dbReference>
<dbReference type="InterPro" id="IPR013655">
    <property type="entry name" value="PAS_fold_3"/>
</dbReference>
<feature type="domain" description="Histidine kinase" evidence="13">
    <location>
        <begin position="847"/>
        <end position="1068"/>
    </location>
</feature>
<dbReference type="CDD" id="cd00082">
    <property type="entry name" value="HisKA"/>
    <property type="match status" value="1"/>
</dbReference>
<dbReference type="InterPro" id="IPR001610">
    <property type="entry name" value="PAC"/>
</dbReference>
<dbReference type="PROSITE" id="PS50113">
    <property type="entry name" value="PAC"/>
    <property type="match status" value="2"/>
</dbReference>
<keyword evidence="7" id="KW-0547">Nucleotide-binding</keyword>
<dbReference type="InterPro" id="IPR003594">
    <property type="entry name" value="HATPase_dom"/>
</dbReference>
<keyword evidence="18" id="KW-1185">Reference proteome</keyword>
<evidence type="ECO:0000256" key="7">
    <source>
        <dbReference type="ARBA" id="ARBA00022741"/>
    </source>
</evidence>
<dbReference type="SMART" id="SM00448">
    <property type="entry name" value="REC"/>
    <property type="match status" value="1"/>
</dbReference>
<dbReference type="InterPro" id="IPR036890">
    <property type="entry name" value="HATPase_C_sf"/>
</dbReference>
<dbReference type="PROSITE" id="PS50109">
    <property type="entry name" value="HIS_KIN"/>
    <property type="match status" value="1"/>
</dbReference>
<keyword evidence="17" id="KW-0808">Transferase</keyword>
<evidence type="ECO:0000259" key="13">
    <source>
        <dbReference type="PROSITE" id="PS50109"/>
    </source>
</evidence>
<dbReference type="InterPro" id="IPR001638">
    <property type="entry name" value="Solute-binding_3/MltF_N"/>
</dbReference>
<feature type="domain" description="PAC" evidence="16">
    <location>
        <begin position="645"/>
        <end position="697"/>
    </location>
</feature>
<dbReference type="SUPFAM" id="SSF55785">
    <property type="entry name" value="PYP-like sensor domain (PAS domain)"/>
    <property type="match status" value="2"/>
</dbReference>
<dbReference type="PROSITE" id="PS50110">
    <property type="entry name" value="RESPONSE_REGULATORY"/>
    <property type="match status" value="1"/>
</dbReference>
<dbReference type="InterPro" id="IPR036097">
    <property type="entry name" value="HisK_dim/P_sf"/>
</dbReference>
<evidence type="ECO:0000256" key="8">
    <source>
        <dbReference type="ARBA" id="ARBA00022840"/>
    </source>
</evidence>
<evidence type="ECO:0000256" key="2">
    <source>
        <dbReference type="ARBA" id="ARBA00004651"/>
    </source>
</evidence>
<evidence type="ECO:0000256" key="9">
    <source>
        <dbReference type="ARBA" id="ARBA00022989"/>
    </source>
</evidence>
<dbReference type="SMART" id="SM00388">
    <property type="entry name" value="HisKA"/>
    <property type="match status" value="1"/>
</dbReference>
<dbReference type="Pfam" id="PF02518">
    <property type="entry name" value="HATPase_c"/>
    <property type="match status" value="1"/>
</dbReference>
<dbReference type="InterPro" id="IPR004358">
    <property type="entry name" value="Sig_transdc_His_kin-like_C"/>
</dbReference>
<dbReference type="Gene3D" id="3.40.50.2300">
    <property type="match status" value="1"/>
</dbReference>
<evidence type="ECO:0000256" key="1">
    <source>
        <dbReference type="ARBA" id="ARBA00000085"/>
    </source>
</evidence>
<dbReference type="PANTHER" id="PTHR45339:SF1">
    <property type="entry name" value="HYBRID SIGNAL TRANSDUCTION HISTIDINE KINASE J"/>
    <property type="match status" value="1"/>
</dbReference>
<comment type="catalytic activity">
    <reaction evidence="1">
        <text>ATP + protein L-histidine = ADP + protein N-phospho-L-histidine.</text>
        <dbReference type="EC" id="2.7.13.3"/>
    </reaction>
</comment>
<dbReference type="PANTHER" id="PTHR45339">
    <property type="entry name" value="HYBRID SIGNAL TRANSDUCTION HISTIDINE KINASE J"/>
    <property type="match status" value="1"/>
</dbReference>
<dbReference type="Pfam" id="PF08448">
    <property type="entry name" value="PAS_4"/>
    <property type="match status" value="1"/>
</dbReference>
<dbReference type="EC" id="2.7.13.3" evidence="3"/>
<keyword evidence="6" id="KW-0812">Transmembrane</keyword>
<feature type="domain" description="PAS" evidence="15">
    <location>
        <begin position="570"/>
        <end position="642"/>
    </location>
</feature>
<protein>
    <recommendedName>
        <fullName evidence="3">histidine kinase</fullName>
        <ecNumber evidence="3">2.7.13.3</ecNumber>
    </recommendedName>
</protein>
<dbReference type="NCBIfam" id="TIGR00229">
    <property type="entry name" value="sensory_box"/>
    <property type="match status" value="2"/>
</dbReference>
<comment type="subcellular location">
    <subcellularLocation>
        <location evidence="2">Cell membrane</location>
        <topology evidence="2">Multi-pass membrane protein</topology>
    </subcellularLocation>
</comment>
<keyword evidence="11" id="KW-0472">Membrane</keyword>
<dbReference type="SMART" id="SM00086">
    <property type="entry name" value="PAC"/>
    <property type="match status" value="2"/>
</dbReference>
<dbReference type="Proteomes" id="UP001189616">
    <property type="component" value="Unassembled WGS sequence"/>
</dbReference>
<dbReference type="GO" id="GO:0004673">
    <property type="term" value="F:protein histidine kinase activity"/>
    <property type="evidence" value="ECO:0007669"/>
    <property type="project" value="UniProtKB-EC"/>
</dbReference>
<gene>
    <name evidence="17" type="primary">rcsC_9</name>
    <name evidence="17" type="ORF">LMG7141_03779</name>
</gene>
<dbReference type="PROSITE" id="PS50112">
    <property type="entry name" value="PAS"/>
    <property type="match status" value="1"/>
</dbReference>
<evidence type="ECO:0000256" key="6">
    <source>
        <dbReference type="ARBA" id="ARBA00022692"/>
    </source>
</evidence>
<dbReference type="InterPro" id="IPR003661">
    <property type="entry name" value="HisK_dim/P_dom"/>
</dbReference>
<reference evidence="17 18" key="1">
    <citation type="submission" date="2023-07" db="EMBL/GenBank/DDBJ databases">
        <authorList>
            <person name="Peeters C."/>
        </authorList>
    </citation>
    <scope>NUCLEOTIDE SEQUENCE [LARGE SCALE GENOMIC DNA]</scope>
    <source>
        <strain evidence="17 18">LMG 7141</strain>
    </source>
</reference>
<proteinExistence type="predicted"/>
<comment type="caution">
    <text evidence="17">The sequence shown here is derived from an EMBL/GenBank/DDBJ whole genome shotgun (WGS) entry which is preliminary data.</text>
</comment>
<evidence type="ECO:0000259" key="16">
    <source>
        <dbReference type="PROSITE" id="PS50113"/>
    </source>
</evidence>
<dbReference type="Pfam" id="PF08447">
    <property type="entry name" value="PAS_3"/>
    <property type="match status" value="1"/>
</dbReference>
<dbReference type="Gene3D" id="3.30.450.20">
    <property type="entry name" value="PAS domain"/>
    <property type="match status" value="2"/>
</dbReference>
<keyword evidence="10" id="KW-0902">Two-component regulatory system</keyword>
<dbReference type="InterPro" id="IPR005467">
    <property type="entry name" value="His_kinase_dom"/>
</dbReference>
<dbReference type="RefSeq" id="WP_316659400.1">
    <property type="nucleotide sequence ID" value="NZ_CATYWO010000008.1"/>
</dbReference>
<dbReference type="EMBL" id="CATYWO010000008">
    <property type="protein sequence ID" value="CAJ0800139.1"/>
    <property type="molecule type" value="Genomic_DNA"/>
</dbReference>
<evidence type="ECO:0000256" key="3">
    <source>
        <dbReference type="ARBA" id="ARBA00012438"/>
    </source>
</evidence>
<dbReference type="Pfam" id="PF00512">
    <property type="entry name" value="HisKA"/>
    <property type="match status" value="1"/>
</dbReference>
<dbReference type="InterPro" id="IPR000700">
    <property type="entry name" value="PAS-assoc_C"/>
</dbReference>
<dbReference type="InterPro" id="IPR035965">
    <property type="entry name" value="PAS-like_dom_sf"/>
</dbReference>
<dbReference type="SUPFAM" id="SSF53850">
    <property type="entry name" value="Periplasmic binding protein-like II"/>
    <property type="match status" value="2"/>
</dbReference>
<evidence type="ECO:0000256" key="5">
    <source>
        <dbReference type="ARBA" id="ARBA00022553"/>
    </source>
</evidence>
<evidence type="ECO:0000256" key="11">
    <source>
        <dbReference type="ARBA" id="ARBA00023136"/>
    </source>
</evidence>
<evidence type="ECO:0000259" key="15">
    <source>
        <dbReference type="PROSITE" id="PS50112"/>
    </source>
</evidence>
<evidence type="ECO:0000313" key="17">
    <source>
        <dbReference type="EMBL" id="CAJ0800139.1"/>
    </source>
</evidence>
<feature type="domain" description="PAC" evidence="16">
    <location>
        <begin position="778"/>
        <end position="829"/>
    </location>
</feature>
<dbReference type="Gene3D" id="3.30.565.10">
    <property type="entry name" value="Histidine kinase-like ATPase, C-terminal domain"/>
    <property type="match status" value="1"/>
</dbReference>
<dbReference type="SUPFAM" id="SSF47226">
    <property type="entry name" value="Histidine-containing phosphotransfer domain, HPT domain"/>
    <property type="match status" value="1"/>
</dbReference>
<accession>A0ABN9J6K1</accession>
<sequence length="1448" mass="156587">MALHRKLSPRSRLRLGIGAGLLVCAAAAGWLGSADNADAEGAAQSGRGLPPFPPKLTVGVIGQAMKPLEGVEANRLSGFSGDLLMHLIPQDRVRIVPRVFARRDELLKAACRGEVDIVMSVAPRSQYDRCLEYSAPYLERPTAVVARNDNALVAQNPFAAGTRIAVEQGSSLEEELAQQYPNVRLISTPTAADALDAVLREAADAYVGVTYPTRELISQPRYRHLSIVQLVNQQVDALHFAAPRDRASLIRYLDRHLAQLPDATMGQLRARWITQGGAAAVGLQLSSAERAMLASLPPLRYAADPDFMPYTFNGPRGEVLGIFPEYQSFLSRTLGLHFEHISVRDWSEALAKARKGEIDILLGMSDQDSRPPGFVPSQTIDSTPMVIVGRSDALTVAALPELSGKTVALPTSDTLNSLLRRNVPKIRIRSANSVNDALAMVATGDADFTIVNLPVADALIRHHFPGELKVTGSANTVESMGIGVSAQYAALVPLINRALFAMPEGEQVSIRNKWLSVSYQLGPSLSAVLGKLGPAAALVVLALLALSVKQMQLRRENRQRRRAEGTLAQQLSFQRALMEAVPFPLVAKDAQHRYVAVNVAFCNMFNRTRESLLGRTPHELGLYSARDDASLSEINRRAVEMSKSTREEVAIVTPDGQSRNVLYWVEPFHLADGQAAGTVTSLVDISEIREAQARAERLEQRLREVTESLPALVYQFELLPGHARGSITYVAGRPLGTLGAQPEDLVSYLSTPSLLIHEDDRERMLDAVLVSAQQLTPFDEQFRHICEDGSVRWLHARSIPHRETDGRTVWNGYLSDVTEEREQADALQAAKNAAESALRAKDRFLAMMSHEIRTPMNGVLGLIELLQQTRLEGEQKQMVSLVQDSGRALLHILDDILDYAKIEAGRLDISPVDTDLRELFDGTVGLLASRAHEKSLAVRVNVAAEVPAIVSVDGVRVRQILFNLLSNAIKFTERGSVRVTAECTSIDGDVADLALRVCDTGIGIASDVQATLFAPFVQAERSTTRRYGGTGLGLAISRQLAGLMGGTLVMDSAPDRGTTITLRLTAPVIKARHAVTQLTGRTVAVAVDDAADGHSLMQFAMAAGLRAAPAAEADLLFSASAQARPGAIRVTNEASYAQHGAALSINPLCWHAFLCACALALPKPDAAQPPCTPAGPVAAGRAGAALGAHILVAEDHPINRELIAKQLRLLGYRVTLAEDGVIALERLREGHFDALLTDCHMPRMDGFDLAQHIRQQEHPGGPRLPIVAITATTLAEEHARARAVGMDTSLLKPTTLATLQEALSTLWATAAPGKARDTALAHEGPIALSLEDLHRTLGTGQPAASLAQVFLSSLEEDGQRLRPMLHPLDRTGLRKWVHRTGGALALLRSPSIDAETEAFRRAVHADIEADIRTAGARMEKLIDHIKQLLAAFVLPDDNVAHDAQVTDS</sequence>
<dbReference type="SMART" id="SM00387">
    <property type="entry name" value="HATPase_c"/>
    <property type="match status" value="1"/>
</dbReference>
<keyword evidence="9" id="KW-1133">Transmembrane helix</keyword>
<dbReference type="SMART" id="SM00091">
    <property type="entry name" value="PAS"/>
    <property type="match status" value="2"/>
</dbReference>
<dbReference type="CDD" id="cd16922">
    <property type="entry name" value="HATPase_EvgS-ArcB-TorS-like"/>
    <property type="match status" value="1"/>
</dbReference>
<name>A0ABN9J6K1_9RALS</name>
<feature type="domain" description="Response regulatory" evidence="14">
    <location>
        <begin position="1189"/>
        <end position="1307"/>
    </location>
</feature>
<dbReference type="PRINTS" id="PR00344">
    <property type="entry name" value="BCTRLSENSOR"/>
</dbReference>
<dbReference type="InterPro" id="IPR036641">
    <property type="entry name" value="HPT_dom_sf"/>
</dbReference>
<keyword evidence="8" id="KW-0067">ATP-binding</keyword>
<dbReference type="SUPFAM" id="SSF47384">
    <property type="entry name" value="Homodimeric domain of signal transducing histidine kinase"/>
    <property type="match status" value="1"/>
</dbReference>
<keyword evidence="4" id="KW-1003">Cell membrane</keyword>
<keyword evidence="17" id="KW-0418">Kinase</keyword>
<organism evidence="17 18">
    <name type="scientific">Ralstonia condita</name>
    <dbReference type="NCBI Taxonomy" id="3058600"/>
    <lineage>
        <taxon>Bacteria</taxon>
        <taxon>Pseudomonadati</taxon>
        <taxon>Pseudomonadota</taxon>
        <taxon>Betaproteobacteria</taxon>
        <taxon>Burkholderiales</taxon>
        <taxon>Burkholderiaceae</taxon>
        <taxon>Ralstonia</taxon>
    </lineage>
</organism>
<dbReference type="SUPFAM" id="SSF52172">
    <property type="entry name" value="CheY-like"/>
    <property type="match status" value="1"/>
</dbReference>
<dbReference type="InterPro" id="IPR011006">
    <property type="entry name" value="CheY-like_superfamily"/>
</dbReference>
<dbReference type="InterPro" id="IPR013656">
    <property type="entry name" value="PAS_4"/>
</dbReference>
<dbReference type="CDD" id="cd17546">
    <property type="entry name" value="REC_hyHK_CKI1_RcsC-like"/>
    <property type="match status" value="1"/>
</dbReference>
<dbReference type="Pfam" id="PF00497">
    <property type="entry name" value="SBP_bac_3"/>
    <property type="match status" value="1"/>
</dbReference>
<evidence type="ECO:0000259" key="14">
    <source>
        <dbReference type="PROSITE" id="PS50110"/>
    </source>
</evidence>
<evidence type="ECO:0000256" key="12">
    <source>
        <dbReference type="PROSITE-ProRule" id="PRU00169"/>
    </source>
</evidence>
<feature type="modified residue" description="4-aspartylphosphate" evidence="12">
    <location>
        <position position="1238"/>
    </location>
</feature>
<dbReference type="Pfam" id="PF00072">
    <property type="entry name" value="Response_reg"/>
    <property type="match status" value="1"/>
</dbReference>
<dbReference type="InterPro" id="IPR001789">
    <property type="entry name" value="Sig_transdc_resp-reg_receiver"/>
</dbReference>
<evidence type="ECO:0000313" key="18">
    <source>
        <dbReference type="Proteomes" id="UP001189616"/>
    </source>
</evidence>
<dbReference type="Gene3D" id="1.10.287.130">
    <property type="match status" value="1"/>
</dbReference>